<dbReference type="OrthoDB" id="2425321at2759"/>
<accession>A0A9P3G009</accession>
<protein>
    <submittedName>
        <fullName evidence="4">Uncharacterized protein</fullName>
    </submittedName>
</protein>
<evidence type="ECO:0000256" key="3">
    <source>
        <dbReference type="SAM" id="Phobius"/>
    </source>
</evidence>
<evidence type="ECO:0000256" key="2">
    <source>
        <dbReference type="SAM" id="MobiDB-lite"/>
    </source>
</evidence>
<name>A0A9P3G009_9APHY</name>
<dbReference type="Proteomes" id="UP000703269">
    <property type="component" value="Unassembled WGS sequence"/>
</dbReference>
<feature type="compositionally biased region" description="Polar residues" evidence="2">
    <location>
        <begin position="34"/>
        <end position="53"/>
    </location>
</feature>
<reference evidence="4 5" key="1">
    <citation type="submission" date="2021-08" db="EMBL/GenBank/DDBJ databases">
        <title>Draft Genome Sequence of Phanerochaete sordida strain YK-624.</title>
        <authorList>
            <person name="Mori T."/>
            <person name="Dohra H."/>
            <person name="Suzuki T."/>
            <person name="Kawagishi H."/>
            <person name="Hirai H."/>
        </authorList>
    </citation>
    <scope>NUCLEOTIDE SEQUENCE [LARGE SCALE GENOMIC DNA]</scope>
    <source>
        <strain evidence="4 5">YK-624</strain>
    </source>
</reference>
<dbReference type="AlphaFoldDB" id="A0A9P3G009"/>
<dbReference type="InterPro" id="IPR013761">
    <property type="entry name" value="SAM/pointed_sf"/>
</dbReference>
<organism evidence="4 5">
    <name type="scientific">Phanerochaete sordida</name>
    <dbReference type="NCBI Taxonomy" id="48140"/>
    <lineage>
        <taxon>Eukaryota</taxon>
        <taxon>Fungi</taxon>
        <taxon>Dikarya</taxon>
        <taxon>Basidiomycota</taxon>
        <taxon>Agaricomycotina</taxon>
        <taxon>Agaricomycetes</taxon>
        <taxon>Polyporales</taxon>
        <taxon>Phanerochaetaceae</taxon>
        <taxon>Phanerochaete</taxon>
    </lineage>
</organism>
<keyword evidence="3" id="KW-1133">Transmembrane helix</keyword>
<gene>
    <name evidence="4" type="ORF">PsYK624_017010</name>
</gene>
<feature type="compositionally biased region" description="Low complexity" evidence="2">
    <location>
        <begin position="442"/>
        <end position="456"/>
    </location>
</feature>
<feature type="region of interest" description="Disordered" evidence="2">
    <location>
        <begin position="1"/>
        <end position="92"/>
    </location>
</feature>
<evidence type="ECO:0000313" key="5">
    <source>
        <dbReference type="Proteomes" id="UP000703269"/>
    </source>
</evidence>
<feature type="compositionally biased region" description="Basic residues" evidence="2">
    <location>
        <begin position="69"/>
        <end position="78"/>
    </location>
</feature>
<keyword evidence="3" id="KW-0812">Transmembrane</keyword>
<dbReference type="Gene3D" id="1.10.150.50">
    <property type="entry name" value="Transcription Factor, Ets-1"/>
    <property type="match status" value="1"/>
</dbReference>
<keyword evidence="3" id="KW-0472">Membrane</keyword>
<keyword evidence="1" id="KW-0175">Coiled coil</keyword>
<feature type="transmembrane region" description="Helical" evidence="3">
    <location>
        <begin position="621"/>
        <end position="641"/>
    </location>
</feature>
<evidence type="ECO:0000256" key="1">
    <source>
        <dbReference type="SAM" id="Coils"/>
    </source>
</evidence>
<proteinExistence type="predicted"/>
<feature type="compositionally biased region" description="Low complexity" evidence="2">
    <location>
        <begin position="463"/>
        <end position="472"/>
    </location>
</feature>
<dbReference type="SUPFAM" id="SSF47769">
    <property type="entry name" value="SAM/Pointed domain"/>
    <property type="match status" value="1"/>
</dbReference>
<feature type="region of interest" description="Disordered" evidence="2">
    <location>
        <begin position="600"/>
        <end position="619"/>
    </location>
</feature>
<sequence length="649" mass="69368">MAAIRPGVSPSPTNFRGMKQDPAVKPNPHPYAIRTTSTGVLTRSNSSGHNTAASKHHYVPLPTSPTRKREARLHHRPSKSLNTEESYFDLSAPQPLPVPSRFLKKASEDDLRSEQPRFVRRRAETLPPTLPSDATPLVPVEAGNLPANPKLWTPAQLASYLLSALPTQNADADETVIVPAPIIPAIAKFIQDTKISGRIFLRLNEGDMTTMGIDVSWREALLAAARNLRQNVLKGRIWGAGQDSPQPGALPSQPFSPLYDSYSSASSAELTTDDEDVGVAKRRKVRGRVRGLVESFERSGSFSSASDLDDEDLPPLGRADAKKWLAEKVVPEDAVVLSPTSPTKGPIALELPLAPAAPSVEEPSVEALLEEAEATSVGARAWEEFDMDAGVTVKRVVDAAAEDEGARVVDLAAGADKKTRSLPRNTPVKRKSDRRVVTAVFAPSSSASASPAEASPVEPPAPQDQAVQAADESGAEDADTLALLMAELQATRLQIAGLTQRLHDVEARNTALETLAASQEAELTKMRESPAADEVQPHIAAPQANPETCSHCGVSGRLGGPLDAPTPLSASSILLYGTSFLPAVVQRAIPAALRTRRIADDKDARKRRRPSSDEPSSMSEVPSYVLLVGLGVCAVVLRLMLKKAASRRS</sequence>
<keyword evidence="5" id="KW-1185">Reference proteome</keyword>
<dbReference type="EMBL" id="BPQB01000002">
    <property type="protein sequence ID" value="GJE85622.1"/>
    <property type="molecule type" value="Genomic_DNA"/>
</dbReference>
<comment type="caution">
    <text evidence="4">The sequence shown here is derived from an EMBL/GenBank/DDBJ whole genome shotgun (WGS) entry which is preliminary data.</text>
</comment>
<evidence type="ECO:0000313" key="4">
    <source>
        <dbReference type="EMBL" id="GJE85622.1"/>
    </source>
</evidence>
<feature type="coiled-coil region" evidence="1">
    <location>
        <begin position="481"/>
        <end position="522"/>
    </location>
</feature>
<feature type="region of interest" description="Disordered" evidence="2">
    <location>
        <begin position="442"/>
        <end position="474"/>
    </location>
</feature>